<reference evidence="8" key="1">
    <citation type="journal article" date="2019" name="Int. J. Syst. Evol. Microbiol.">
        <title>The Global Catalogue of Microorganisms (GCM) 10K type strain sequencing project: providing services to taxonomists for standard genome sequencing and annotation.</title>
        <authorList>
            <consortium name="The Broad Institute Genomics Platform"/>
            <consortium name="The Broad Institute Genome Sequencing Center for Infectious Disease"/>
            <person name="Wu L."/>
            <person name="Ma J."/>
        </authorList>
    </citation>
    <scope>NUCLEOTIDE SEQUENCE [LARGE SCALE GENOMIC DNA]</scope>
    <source>
        <strain evidence="8">JCM 14309</strain>
    </source>
</reference>
<dbReference type="NCBIfam" id="TIGR01728">
    <property type="entry name" value="SsuA_fam"/>
    <property type="match status" value="1"/>
</dbReference>
<comment type="subcellular location">
    <subcellularLocation>
        <location evidence="1">Periplasm</location>
    </subcellularLocation>
</comment>
<evidence type="ECO:0000256" key="4">
    <source>
        <dbReference type="ARBA" id="ARBA00022729"/>
    </source>
</evidence>
<evidence type="ECO:0000313" key="8">
    <source>
        <dbReference type="Proteomes" id="UP001500236"/>
    </source>
</evidence>
<evidence type="ECO:0000313" key="7">
    <source>
        <dbReference type="EMBL" id="GAA3070517.1"/>
    </source>
</evidence>
<keyword evidence="8" id="KW-1185">Reference proteome</keyword>
<dbReference type="InterPro" id="IPR010067">
    <property type="entry name" value="ABC_SsuA_sub-bd"/>
</dbReference>
<dbReference type="SMART" id="SM00062">
    <property type="entry name" value="PBPb"/>
    <property type="match status" value="1"/>
</dbReference>
<gene>
    <name evidence="7" type="ORF">GCM10010529_23560</name>
</gene>
<dbReference type="EMBL" id="BAAAVT010000015">
    <property type="protein sequence ID" value="GAA3070517.1"/>
    <property type="molecule type" value="Genomic_DNA"/>
</dbReference>
<name>A0ABP6M0G7_9MICC</name>
<protein>
    <submittedName>
        <fullName evidence="7">Aliphatic sulfonate ABC transporter substrate-binding protein</fullName>
    </submittedName>
</protein>
<dbReference type="SUPFAM" id="SSF53850">
    <property type="entry name" value="Periplasmic binding protein-like II"/>
    <property type="match status" value="1"/>
</dbReference>
<accession>A0ABP6M0G7</accession>
<proteinExistence type="inferred from homology"/>
<dbReference type="Gene3D" id="3.40.190.10">
    <property type="entry name" value="Periplasmic binding protein-like II"/>
    <property type="match status" value="2"/>
</dbReference>
<feature type="domain" description="Solute-binding protein family 3/N-terminal" evidence="6">
    <location>
        <begin position="57"/>
        <end position="284"/>
    </location>
</feature>
<organism evidence="7 8">
    <name type="scientific">Nesterenkonia aethiopica</name>
    <dbReference type="NCBI Taxonomy" id="269144"/>
    <lineage>
        <taxon>Bacteria</taxon>
        <taxon>Bacillati</taxon>
        <taxon>Actinomycetota</taxon>
        <taxon>Actinomycetes</taxon>
        <taxon>Micrococcales</taxon>
        <taxon>Micrococcaceae</taxon>
        <taxon>Nesterenkonia</taxon>
    </lineage>
</organism>
<dbReference type="InterPro" id="IPR001638">
    <property type="entry name" value="Solute-binding_3/MltF_N"/>
</dbReference>
<keyword evidence="3" id="KW-0813">Transport</keyword>
<dbReference type="InterPro" id="IPR015168">
    <property type="entry name" value="SsuA/THI5"/>
</dbReference>
<dbReference type="RefSeq" id="WP_344680990.1">
    <property type="nucleotide sequence ID" value="NZ_BAAAVT010000015.1"/>
</dbReference>
<evidence type="ECO:0000256" key="5">
    <source>
        <dbReference type="SAM" id="MobiDB-lite"/>
    </source>
</evidence>
<dbReference type="PANTHER" id="PTHR30024:SF21">
    <property type="entry name" value="ABC TRANSPORTER SUBSTRATE-BINDING PROTEIN"/>
    <property type="match status" value="1"/>
</dbReference>
<dbReference type="PANTHER" id="PTHR30024">
    <property type="entry name" value="ALIPHATIC SULFONATES-BINDING PROTEIN-RELATED"/>
    <property type="match status" value="1"/>
</dbReference>
<dbReference type="Pfam" id="PF09084">
    <property type="entry name" value="NMT1"/>
    <property type="match status" value="1"/>
</dbReference>
<dbReference type="Proteomes" id="UP001500236">
    <property type="component" value="Unassembled WGS sequence"/>
</dbReference>
<keyword evidence="4" id="KW-0732">Signal</keyword>
<evidence type="ECO:0000259" key="6">
    <source>
        <dbReference type="SMART" id="SM00062"/>
    </source>
</evidence>
<feature type="compositionally biased region" description="Acidic residues" evidence="5">
    <location>
        <begin position="353"/>
        <end position="369"/>
    </location>
</feature>
<sequence length="369" mass="39501">MPSQTDTSFSPARFPRPRFRRAASATIAGAAVALLATGCVEGEGPGGTAEGELDTLTLDFATYNPLSLVMMEHGWLEEELSEAGTEVEWIQSHGSNDANEKLRAEAIDVGSTAGSAALLARANGAPQQIILIENQPEWAAMVTSPDSGITDVGDLEGASVAATLGTDPYFFLVQSLQEAGLEVGDVEVQNLQHADGRSALANGDVDAWAGLDPIMAGAEADGETLFYRNVDFNTYSVINATESFIEDHPDVAQTVVDVYEQAREWAQENPEETAEILAEHGNIDLEVAETVIRERSNFDVDPVPGAAQREVLQEVGPIFLDTGDVSSQDSIDEALETLFHPEFAENRQATDAEGSEDEATIVEDDEDDQ</sequence>
<comment type="caution">
    <text evidence="7">The sequence shown here is derived from an EMBL/GenBank/DDBJ whole genome shotgun (WGS) entry which is preliminary data.</text>
</comment>
<comment type="similarity">
    <text evidence="2">Belongs to the bacterial solute-binding protein SsuA/TauA family.</text>
</comment>
<evidence type="ECO:0000256" key="2">
    <source>
        <dbReference type="ARBA" id="ARBA00010742"/>
    </source>
</evidence>
<evidence type="ECO:0000256" key="3">
    <source>
        <dbReference type="ARBA" id="ARBA00022448"/>
    </source>
</evidence>
<feature type="region of interest" description="Disordered" evidence="5">
    <location>
        <begin position="344"/>
        <end position="369"/>
    </location>
</feature>
<evidence type="ECO:0000256" key="1">
    <source>
        <dbReference type="ARBA" id="ARBA00004418"/>
    </source>
</evidence>